<gene>
    <name evidence="2" type="ORF">F7310_07200</name>
</gene>
<evidence type="ECO:0000313" key="2">
    <source>
        <dbReference type="EMBL" id="API87156.1"/>
    </source>
</evidence>
<evidence type="ECO:0000313" key="3">
    <source>
        <dbReference type="Proteomes" id="UP000184222"/>
    </source>
</evidence>
<keyword evidence="1" id="KW-0175">Coiled coil</keyword>
<dbReference type="Proteomes" id="UP000184222">
    <property type="component" value="Chromosome"/>
</dbReference>
<dbReference type="AlphaFoldDB" id="A0A1L4BTH7"/>
<organism evidence="2 3">
    <name type="scientific">Francisella uliginis</name>
    <dbReference type="NCBI Taxonomy" id="573570"/>
    <lineage>
        <taxon>Bacteria</taxon>
        <taxon>Pseudomonadati</taxon>
        <taxon>Pseudomonadota</taxon>
        <taxon>Gammaproteobacteria</taxon>
        <taxon>Thiotrichales</taxon>
        <taxon>Francisellaceae</taxon>
        <taxon>Francisella</taxon>
    </lineage>
</organism>
<sequence length="821" mass="95528">MKLLKNISESNIHSYIYRLASDLKNTKNIQSLTDVTQEINEYLISSEYNDFKLIKTQLTTTKTLYKNGVLSDLDYKKYKKFYNIANLKRKIDIYIKYFSSGYKDSEKLFFAIDTIKKACSNKLILDLSETYISRVNTLMNIMDSCIEKSSELQKSNLIHQLNKVKNKLSKDIAYNNLLQEQDIIINIKPISQDFSTEDISFHSSKHKEIFKQKSLALNNLHIQSLNIKEYIYGIDGTLTFQLAYPKNHKDFDFLLTPLQPLLIDIQINDSFNFFKKDSKKDYHKRSTRFMVIGNVIDHINIKEKYEYSIYSQDDEKVLSGVKKFKLKFHDPLKSLWKLHQPTYIDINKSLDDIFKDNFFFDNLITLNSNKSDKLKNRIAQVFVSTIGRNFYDFFIEQLYENKCFLKYFCDKKNGKVTYYITDNIDDSLKTNISNTDDDVTNKLSSYDLSCLKGQTLNSKKPGFRIKENCIIPDITLSTAKKKEKNSPDSSIKPFSSIYKDDIKPIFYHAHESLTEETESSGLKVKISSTNTLPFINSEICLEKLENQNNYILGSDVLKNFFINKRTFSLKRSKYSTKRLYDRLSSFHYKSDSESDVYEKISCCKFQSLTHRNEIIYSMKDYDKLYSEYPRFKSFESFNIIGKVTIGENVNKDSKKAYKFFKNYKSEESSFSEFQESGEKGASLILNSKPDILYSVEIAKEILNPKSSEKPIIYIPSKININSSNNQFIPLRNDDIIMIKALSMVKAEILEIISNSAISTEKGQKQQLQRQLMGAKENCEMAYNQANDDETFSLTQLNEANESSFLINNKKGIFLRYKSKGN</sequence>
<keyword evidence="3" id="KW-1185">Reference proteome</keyword>
<dbReference type="EMBL" id="CP016796">
    <property type="protein sequence ID" value="API87156.1"/>
    <property type="molecule type" value="Genomic_DNA"/>
</dbReference>
<accession>A0A1L4BTH7</accession>
<dbReference type="OrthoDB" id="5618758at2"/>
<dbReference type="KEGG" id="frx:F7310_07200"/>
<name>A0A1L4BTH7_9GAMM</name>
<protein>
    <submittedName>
        <fullName evidence="2">Pathogenicity determinant protein PdpA1</fullName>
    </submittedName>
</protein>
<evidence type="ECO:0000256" key="1">
    <source>
        <dbReference type="SAM" id="Coils"/>
    </source>
</evidence>
<proteinExistence type="predicted"/>
<dbReference type="RefSeq" id="WP_072712849.1">
    <property type="nucleotide sequence ID" value="NZ_CP016796.1"/>
</dbReference>
<reference evidence="2 3" key="1">
    <citation type="journal article" date="2016" name="Appl. Environ. Microbiol.">
        <title>Whole genome relationships among Francisella bacteria of diverse origin define new species and provide specific regions for detection.</title>
        <authorList>
            <person name="Challacombe J.F."/>
            <person name="Petersen J.M."/>
            <person name="Gallegos-Graves V."/>
            <person name="Hodge D."/>
            <person name="Pillai S."/>
            <person name="Kuske C.R."/>
        </authorList>
    </citation>
    <scope>NUCLEOTIDE SEQUENCE [LARGE SCALE GENOMIC DNA]</scope>
    <source>
        <strain evidence="3">TX07-7310</strain>
    </source>
</reference>
<feature type="coiled-coil region" evidence="1">
    <location>
        <begin position="757"/>
        <end position="784"/>
    </location>
</feature>
<dbReference type="STRING" id="573570.F7310_07200"/>